<sequence length="287" mass="31943">MKNARRVSLSPLILRSLAELQDGLNTVVDKNWRQLRRPGDWSLAITMEAAELLDSYPWKWWKNVKAQPDLQNVKIELTDILHFSLSGAMQVSDENSGAVHKAEAGSNGESGKHWCYFDQPRALPAAGGAEYVACVETPGSSLSAPVSADECDLADFMFFPLSDTNNALASFQNIIRLASLQRFQLVTSAVIAAADDIGFNLVAYYVAKHTLNGIRQMKGYKDGTYVKVQKGVEDNELLHGCISPFSLDDVTNEGNYKTKWDDIMHRVYDAFGTPKEERLNIGHWLKS</sequence>
<evidence type="ECO:0000313" key="2">
    <source>
        <dbReference type="Proteomes" id="UP000195570"/>
    </source>
</evidence>
<dbReference type="RefSeq" id="XP_067078270.1">
    <property type="nucleotide sequence ID" value="XM_067222169.1"/>
</dbReference>
<dbReference type="EMBL" id="CZPT02000640">
    <property type="protein sequence ID" value="SCU66885.1"/>
    <property type="molecule type" value="Genomic_DNA"/>
</dbReference>
<dbReference type="AlphaFoldDB" id="A0A1G4I5B6"/>
<accession>A0A1G4I5B6</accession>
<dbReference type="SMR" id="A0A1G4I5B6"/>
<proteinExistence type="predicted"/>
<dbReference type="Proteomes" id="UP000195570">
    <property type="component" value="Unassembled WGS sequence"/>
</dbReference>
<dbReference type="SUPFAM" id="SSF101386">
    <property type="entry name" value="all-alpha NTP pyrophosphatases"/>
    <property type="match status" value="1"/>
</dbReference>
<name>A0A1G4I5B6_TRYEQ</name>
<dbReference type="Gene3D" id="1.20.1680.10">
    <property type="entry name" value="Type II deoxyuridine triphosphatase"/>
    <property type="match status" value="1"/>
</dbReference>
<dbReference type="GeneID" id="92381676"/>
<reference evidence="1" key="1">
    <citation type="submission" date="2016-09" db="EMBL/GenBank/DDBJ databases">
        <authorList>
            <person name="Hebert L."/>
            <person name="Moumen B."/>
        </authorList>
    </citation>
    <scope>NUCLEOTIDE SEQUENCE [LARGE SCALE GENOMIC DNA]</scope>
    <source>
        <strain evidence="1">OVI</strain>
    </source>
</reference>
<protein>
    <submittedName>
        <fullName evidence="1">Deoxyuridine triphosphatase, putative</fullName>
        <ecNumber evidence="1">3.6.1.23</ecNumber>
    </submittedName>
</protein>
<keyword evidence="2" id="KW-1185">Reference proteome</keyword>
<gene>
    <name evidence="1" type="ORF">TEOVI_000774200</name>
</gene>
<comment type="caution">
    <text evidence="1">The sequence shown here is derived from an EMBL/GenBank/DDBJ whole genome shotgun (WGS) entry which is preliminary data.</text>
</comment>
<dbReference type="VEuPathDB" id="TriTrypDB:TEOVI_000774200"/>
<evidence type="ECO:0000313" key="1">
    <source>
        <dbReference type="EMBL" id="SCU66885.1"/>
    </source>
</evidence>
<dbReference type="EC" id="3.6.1.23" evidence="1"/>
<dbReference type="InterPro" id="IPR014871">
    <property type="entry name" value="dUTPase/dCTP_pyrophosphatase"/>
</dbReference>
<organism evidence="1 2">
    <name type="scientific">Trypanosoma equiperdum</name>
    <dbReference type="NCBI Taxonomy" id="5694"/>
    <lineage>
        <taxon>Eukaryota</taxon>
        <taxon>Discoba</taxon>
        <taxon>Euglenozoa</taxon>
        <taxon>Kinetoplastea</taxon>
        <taxon>Metakinetoplastina</taxon>
        <taxon>Trypanosomatida</taxon>
        <taxon>Trypanosomatidae</taxon>
        <taxon>Trypanosoma</taxon>
    </lineage>
</organism>
<dbReference type="GO" id="GO:0004170">
    <property type="term" value="F:dUTP diphosphatase activity"/>
    <property type="evidence" value="ECO:0007669"/>
    <property type="project" value="UniProtKB-EC"/>
</dbReference>
<dbReference type="Pfam" id="PF08761">
    <property type="entry name" value="dUTPase_2"/>
    <property type="match status" value="1"/>
</dbReference>
<dbReference type="CDD" id="cd11527">
    <property type="entry name" value="NTP-PPase_dUTPase"/>
    <property type="match status" value="1"/>
</dbReference>
<keyword evidence="1" id="KW-0378">Hydrolase</keyword>
<dbReference type="Gene3D" id="1.20.1670.10">
    <property type="entry name" value="Type II deoxyuridine triphosphatase"/>
    <property type="match status" value="1"/>
</dbReference>